<protein>
    <submittedName>
        <fullName evidence="2">Putative membrane protein YczE</fullName>
    </submittedName>
</protein>
<keyword evidence="3" id="KW-1185">Reference proteome</keyword>
<evidence type="ECO:0000313" key="3">
    <source>
        <dbReference type="Proteomes" id="UP000547510"/>
    </source>
</evidence>
<dbReference type="InterPro" id="IPR038750">
    <property type="entry name" value="YczE/YyaS-like"/>
</dbReference>
<organism evidence="2 3">
    <name type="scientific">Saccharothrix tamanrassetensis</name>
    <dbReference type="NCBI Taxonomy" id="1051531"/>
    <lineage>
        <taxon>Bacteria</taxon>
        <taxon>Bacillati</taxon>
        <taxon>Actinomycetota</taxon>
        <taxon>Actinomycetes</taxon>
        <taxon>Pseudonocardiales</taxon>
        <taxon>Pseudonocardiaceae</taxon>
        <taxon>Saccharothrix</taxon>
    </lineage>
</organism>
<keyword evidence="1" id="KW-0812">Transmembrane</keyword>
<feature type="transmembrane region" description="Helical" evidence="1">
    <location>
        <begin position="58"/>
        <end position="78"/>
    </location>
</feature>
<proteinExistence type="predicted"/>
<dbReference type="Proteomes" id="UP000547510">
    <property type="component" value="Unassembled WGS sequence"/>
</dbReference>
<feature type="transmembrane region" description="Helical" evidence="1">
    <location>
        <begin position="21"/>
        <end position="38"/>
    </location>
</feature>
<dbReference type="EMBL" id="JACHJN010000002">
    <property type="protein sequence ID" value="MBB5954656.1"/>
    <property type="molecule type" value="Genomic_DNA"/>
</dbReference>
<name>A0A841CG23_9PSEU</name>
<keyword evidence="1" id="KW-0472">Membrane</keyword>
<dbReference type="AlphaFoldDB" id="A0A841CG23"/>
<evidence type="ECO:0000256" key="1">
    <source>
        <dbReference type="SAM" id="Phobius"/>
    </source>
</evidence>
<keyword evidence="1" id="KW-1133">Transmembrane helix</keyword>
<accession>A0A841CG23</accession>
<sequence length="214" mass="22172">MLAALTQVPVSVSPARRLPQLVAGLWLYGASMALQIRATLGLDPWDVLHEGLTKRTGLSFGTITIIVGALVLLCWIPLRQRPGVGTVSNVFLIGIAVDVTLAILPAPSELVPRILFLVAGIVLNGLAAAVYIGARLGPGPRDGLTTGFCARTGTSLRLVRTVVELTVLAGGWLLGGTIGVGTVLYALAIGPLTQAFLPLVTWVSSRPASTPPGS</sequence>
<feature type="transmembrane region" description="Helical" evidence="1">
    <location>
        <begin position="114"/>
        <end position="134"/>
    </location>
</feature>
<feature type="transmembrane region" description="Helical" evidence="1">
    <location>
        <begin position="165"/>
        <end position="188"/>
    </location>
</feature>
<dbReference type="PANTHER" id="PTHR40078">
    <property type="entry name" value="INTEGRAL MEMBRANE PROTEIN-RELATED"/>
    <property type="match status" value="1"/>
</dbReference>
<dbReference type="Pfam" id="PF19700">
    <property type="entry name" value="DUF6198"/>
    <property type="match status" value="1"/>
</dbReference>
<evidence type="ECO:0000313" key="2">
    <source>
        <dbReference type="EMBL" id="MBB5954656.1"/>
    </source>
</evidence>
<dbReference type="PANTHER" id="PTHR40078:SF1">
    <property type="entry name" value="INTEGRAL MEMBRANE PROTEIN"/>
    <property type="match status" value="1"/>
</dbReference>
<reference evidence="2 3" key="1">
    <citation type="submission" date="2020-08" db="EMBL/GenBank/DDBJ databases">
        <title>Genomic Encyclopedia of Type Strains, Phase III (KMG-III): the genomes of soil and plant-associated and newly described type strains.</title>
        <authorList>
            <person name="Whitman W."/>
        </authorList>
    </citation>
    <scope>NUCLEOTIDE SEQUENCE [LARGE SCALE GENOMIC DNA]</scope>
    <source>
        <strain evidence="2 3">CECT 8640</strain>
    </source>
</reference>
<gene>
    <name evidence="2" type="ORF">FHS29_001226</name>
</gene>
<feature type="transmembrane region" description="Helical" evidence="1">
    <location>
        <begin position="90"/>
        <end position="108"/>
    </location>
</feature>
<dbReference type="RefSeq" id="WP_184689082.1">
    <property type="nucleotide sequence ID" value="NZ_JACHJN010000002.1"/>
</dbReference>
<comment type="caution">
    <text evidence="2">The sequence shown here is derived from an EMBL/GenBank/DDBJ whole genome shotgun (WGS) entry which is preliminary data.</text>
</comment>